<evidence type="ECO:0000313" key="6">
    <source>
        <dbReference type="Proteomes" id="UP000295685"/>
    </source>
</evidence>
<evidence type="ECO:0000256" key="2">
    <source>
        <dbReference type="SAM" id="Phobius"/>
    </source>
</evidence>
<evidence type="ECO:0000256" key="1">
    <source>
        <dbReference type="SAM" id="MobiDB-lite"/>
    </source>
</evidence>
<dbReference type="AlphaFoldDB" id="A0A4R8SHS1"/>
<feature type="transmembrane region" description="Helical" evidence="2">
    <location>
        <begin position="76"/>
        <end position="94"/>
    </location>
</feature>
<gene>
    <name evidence="4" type="ORF">CCUG60883_02803</name>
    <name evidence="3" type="ORF">CCUG60885_02546</name>
</gene>
<name>A0A4R8SHS1_9MYCO</name>
<feature type="region of interest" description="Disordered" evidence="1">
    <location>
        <begin position="220"/>
        <end position="271"/>
    </location>
</feature>
<keyword evidence="2" id="KW-0812">Transmembrane</keyword>
<organism evidence="3 6">
    <name type="scientific">Mycobacteroides salmoniphilum</name>
    <dbReference type="NCBI Taxonomy" id="404941"/>
    <lineage>
        <taxon>Bacteria</taxon>
        <taxon>Bacillati</taxon>
        <taxon>Actinomycetota</taxon>
        <taxon>Actinomycetes</taxon>
        <taxon>Mycobacteriales</taxon>
        <taxon>Mycobacteriaceae</taxon>
        <taxon>Mycobacteroides</taxon>
    </lineage>
</organism>
<proteinExistence type="predicted"/>
<feature type="transmembrane region" description="Helical" evidence="2">
    <location>
        <begin position="50"/>
        <end position="69"/>
    </location>
</feature>
<feature type="transmembrane region" description="Helical" evidence="2">
    <location>
        <begin position="191"/>
        <end position="213"/>
    </location>
</feature>
<evidence type="ECO:0000313" key="4">
    <source>
        <dbReference type="EMBL" id="TEA05497.1"/>
    </source>
</evidence>
<comment type="caution">
    <text evidence="3">The sequence shown here is derived from an EMBL/GenBank/DDBJ whole genome shotgun (WGS) entry which is preliminary data.</text>
</comment>
<sequence length="271" mass="28558">MALLDCVGTVAVVSGLGKGAGKFTLGHALVSAGLGLGTYYGMRLLGASELHALMAAAVVSALRVIYTAVRDKRFDIVAGFIMLMHGATLVVALLTSSPQLAQLTHVVPVVLFGVFYIGSCLTKRPLTEVIIDLIRPGWVARHHWADADLRAYHRMHVRLCVIVGTLELVQAAVMTGIILRYSVDIAQVANGLLATVGSAARLAFVIAVIWVFLRRRGHHHASPPRQSQVSEPDGSTPELIGSTCTPSSSAGTMPSAVITGVAPSQGVQPRA</sequence>
<keyword evidence="2" id="KW-1133">Transmembrane helix</keyword>
<dbReference type="Proteomes" id="UP000294844">
    <property type="component" value="Unassembled WGS sequence"/>
</dbReference>
<keyword evidence="2" id="KW-0472">Membrane</keyword>
<protein>
    <submittedName>
        <fullName evidence="3">Uncharacterized protein</fullName>
    </submittedName>
</protein>
<dbReference type="Proteomes" id="UP000295685">
    <property type="component" value="Unassembled WGS sequence"/>
</dbReference>
<evidence type="ECO:0000313" key="5">
    <source>
        <dbReference type="Proteomes" id="UP000294844"/>
    </source>
</evidence>
<reference evidence="5 6" key="1">
    <citation type="journal article" date="2019" name="Sci. Rep.">
        <title>Extended insight into the Mycobacterium chelonae-abscessus complex through whole genome sequencing of Mycobacterium salmoniphilum outbreak and Mycobacterium salmoniphilum-like strains.</title>
        <authorList>
            <person name="Behra P.R.K."/>
            <person name="Das S."/>
            <person name="Pettersson B.M.F."/>
            <person name="Shirreff L."/>
            <person name="DuCote T."/>
            <person name="Jacobsson K.G."/>
            <person name="Ennis D.G."/>
            <person name="Kirsebom L.A."/>
        </authorList>
    </citation>
    <scope>NUCLEOTIDE SEQUENCE [LARGE SCALE GENOMIC DNA]</scope>
    <source>
        <strain evidence="4 5">CCUG 60883</strain>
        <strain evidence="3 6">CCUG 60885</strain>
    </source>
</reference>
<dbReference type="EMBL" id="PECM01000008">
    <property type="protein sequence ID" value="TEA05497.1"/>
    <property type="molecule type" value="Genomic_DNA"/>
</dbReference>
<keyword evidence="5" id="KW-1185">Reference proteome</keyword>
<dbReference type="NCBIfam" id="NF041646">
    <property type="entry name" value="VC0807_fam"/>
    <property type="match status" value="1"/>
</dbReference>
<feature type="transmembrane region" description="Helical" evidence="2">
    <location>
        <begin position="100"/>
        <end position="118"/>
    </location>
</feature>
<feature type="transmembrane region" description="Helical" evidence="2">
    <location>
        <begin position="159"/>
        <end position="179"/>
    </location>
</feature>
<evidence type="ECO:0000313" key="3">
    <source>
        <dbReference type="EMBL" id="TDZ96402.1"/>
    </source>
</evidence>
<accession>A0A4R8SHS1</accession>
<feature type="compositionally biased region" description="Polar residues" evidence="1">
    <location>
        <begin position="242"/>
        <end position="252"/>
    </location>
</feature>
<dbReference type="EMBL" id="PECK01000003">
    <property type="protein sequence ID" value="TDZ96402.1"/>
    <property type="molecule type" value="Genomic_DNA"/>
</dbReference>